<evidence type="ECO:0000313" key="6">
    <source>
        <dbReference type="Proteomes" id="UP000001096"/>
    </source>
</evidence>
<keyword evidence="1" id="KW-0805">Transcription regulation</keyword>
<accession>K8PUP6</accession>
<dbReference type="eggNOG" id="COG0640">
    <property type="taxonomic scope" value="Bacteria"/>
</dbReference>
<dbReference type="PRINTS" id="PR00778">
    <property type="entry name" value="HTHARSR"/>
</dbReference>
<dbReference type="InterPro" id="IPR036390">
    <property type="entry name" value="WH_DNA-bd_sf"/>
</dbReference>
<dbReference type="SMART" id="SM00418">
    <property type="entry name" value="HTH_ARSR"/>
    <property type="match status" value="1"/>
</dbReference>
<sequence length="115" mass="12887">MTTVLNFADFEKSAMEVAGIVRALANERRLMILCKLVEYGEATVGSLVDAVGISQSALSQHLSKMREEGIVTFRRESQTIWYRIADGRVEELLTTLHRLFCKPTGNQENANDHTS</sequence>
<dbReference type="InterPro" id="IPR036388">
    <property type="entry name" value="WH-like_DNA-bd_sf"/>
</dbReference>
<dbReference type="PANTHER" id="PTHR33154">
    <property type="entry name" value="TRANSCRIPTIONAL REGULATOR, ARSR FAMILY"/>
    <property type="match status" value="1"/>
</dbReference>
<comment type="caution">
    <text evidence="5">The sequence shown here is derived from an EMBL/GenBank/DDBJ whole genome shotgun (WGS) entry which is preliminary data.</text>
</comment>
<proteinExistence type="predicted"/>
<protein>
    <recommendedName>
        <fullName evidence="4">HTH arsR-type domain-containing protein</fullName>
    </recommendedName>
</protein>
<organism evidence="5 6">
    <name type="scientific">Afipia broomeae ATCC 49717</name>
    <dbReference type="NCBI Taxonomy" id="883078"/>
    <lineage>
        <taxon>Bacteria</taxon>
        <taxon>Pseudomonadati</taxon>
        <taxon>Pseudomonadota</taxon>
        <taxon>Alphaproteobacteria</taxon>
        <taxon>Hyphomicrobiales</taxon>
        <taxon>Nitrobacteraceae</taxon>
        <taxon>Afipia</taxon>
    </lineage>
</organism>
<evidence type="ECO:0000313" key="5">
    <source>
        <dbReference type="EMBL" id="EKS42113.1"/>
    </source>
</evidence>
<feature type="domain" description="HTH arsR-type" evidence="4">
    <location>
        <begin position="9"/>
        <end position="104"/>
    </location>
</feature>
<dbReference type="PATRIC" id="fig|883078.3.peg.1242"/>
<evidence type="ECO:0000259" key="4">
    <source>
        <dbReference type="PROSITE" id="PS50987"/>
    </source>
</evidence>
<dbReference type="GO" id="GO:0003677">
    <property type="term" value="F:DNA binding"/>
    <property type="evidence" value="ECO:0007669"/>
    <property type="project" value="UniProtKB-KW"/>
</dbReference>
<dbReference type="PROSITE" id="PS50987">
    <property type="entry name" value="HTH_ARSR_2"/>
    <property type="match status" value="1"/>
</dbReference>
<dbReference type="Proteomes" id="UP000001096">
    <property type="component" value="Unassembled WGS sequence"/>
</dbReference>
<dbReference type="NCBIfam" id="NF033788">
    <property type="entry name" value="HTH_metalloreg"/>
    <property type="match status" value="1"/>
</dbReference>
<keyword evidence="6" id="KW-1185">Reference proteome</keyword>
<keyword evidence="3" id="KW-0804">Transcription</keyword>
<dbReference type="CDD" id="cd00090">
    <property type="entry name" value="HTH_ARSR"/>
    <property type="match status" value="1"/>
</dbReference>
<evidence type="ECO:0000256" key="2">
    <source>
        <dbReference type="ARBA" id="ARBA00023125"/>
    </source>
</evidence>
<dbReference type="HOGENOM" id="CLU_097806_6_4_5"/>
<evidence type="ECO:0000256" key="3">
    <source>
        <dbReference type="ARBA" id="ARBA00023163"/>
    </source>
</evidence>
<evidence type="ECO:0000256" key="1">
    <source>
        <dbReference type="ARBA" id="ARBA00023015"/>
    </source>
</evidence>
<gene>
    <name evidence="5" type="ORF">HMPREF9695_01205</name>
</gene>
<dbReference type="Gene3D" id="1.10.10.10">
    <property type="entry name" value="Winged helix-like DNA-binding domain superfamily/Winged helix DNA-binding domain"/>
    <property type="match status" value="1"/>
</dbReference>
<dbReference type="GO" id="GO:0003700">
    <property type="term" value="F:DNA-binding transcription factor activity"/>
    <property type="evidence" value="ECO:0007669"/>
    <property type="project" value="InterPro"/>
</dbReference>
<dbReference type="SUPFAM" id="SSF46785">
    <property type="entry name" value="Winged helix' DNA-binding domain"/>
    <property type="match status" value="1"/>
</dbReference>
<dbReference type="AlphaFoldDB" id="K8PUP6"/>
<keyword evidence="2" id="KW-0238">DNA-binding</keyword>
<dbReference type="PANTHER" id="PTHR33154:SF28">
    <property type="entry name" value="HTH-TYPE TRANSCRIPTIONAL REGULATOR YGAV-RELATED"/>
    <property type="match status" value="1"/>
</dbReference>
<dbReference type="InterPro" id="IPR051081">
    <property type="entry name" value="HTH_MetalResp_TranReg"/>
</dbReference>
<dbReference type="Pfam" id="PF01022">
    <property type="entry name" value="HTH_5"/>
    <property type="match status" value="1"/>
</dbReference>
<dbReference type="InterPro" id="IPR011991">
    <property type="entry name" value="ArsR-like_HTH"/>
</dbReference>
<dbReference type="EMBL" id="AGWX01000001">
    <property type="protein sequence ID" value="EKS42113.1"/>
    <property type="molecule type" value="Genomic_DNA"/>
</dbReference>
<reference evidence="5 6" key="1">
    <citation type="submission" date="2012-04" db="EMBL/GenBank/DDBJ databases">
        <title>The Genome Sequence of Afipia broomeae ATCC 49717.</title>
        <authorList>
            <consortium name="The Broad Institute Genome Sequencing Platform"/>
            <person name="Earl A."/>
            <person name="Ward D."/>
            <person name="Feldgarden M."/>
            <person name="Gevers D."/>
            <person name="Huys G."/>
            <person name="Walker B."/>
            <person name="Young S.K."/>
            <person name="Zeng Q."/>
            <person name="Gargeya S."/>
            <person name="Fitzgerald M."/>
            <person name="Haas B."/>
            <person name="Abouelleil A."/>
            <person name="Alvarado L."/>
            <person name="Arachchi H.M."/>
            <person name="Berlin A."/>
            <person name="Chapman S.B."/>
            <person name="Goldberg J."/>
            <person name="Griggs A."/>
            <person name="Gujja S."/>
            <person name="Hansen M."/>
            <person name="Howarth C."/>
            <person name="Imamovic A."/>
            <person name="Larimer J."/>
            <person name="McCowen C."/>
            <person name="Montmayeur A."/>
            <person name="Murphy C."/>
            <person name="Neiman D."/>
            <person name="Pearson M."/>
            <person name="Priest M."/>
            <person name="Roberts A."/>
            <person name="Saif S."/>
            <person name="Shea T."/>
            <person name="Sisk P."/>
            <person name="Sykes S."/>
            <person name="Wortman J."/>
            <person name="Nusbaum C."/>
            <person name="Birren B."/>
        </authorList>
    </citation>
    <scope>NUCLEOTIDE SEQUENCE [LARGE SCALE GENOMIC DNA]</scope>
    <source>
        <strain evidence="5 6">ATCC 49717</strain>
    </source>
</reference>
<name>K8PUP6_9BRAD</name>
<dbReference type="InterPro" id="IPR001845">
    <property type="entry name" value="HTH_ArsR_DNA-bd_dom"/>
</dbReference>